<protein>
    <submittedName>
        <fullName evidence="2">Uncharacterized protein</fullName>
    </submittedName>
</protein>
<name>A0A9P1G0W6_9DINO</name>
<organism evidence="2">
    <name type="scientific">Cladocopium goreaui</name>
    <dbReference type="NCBI Taxonomy" id="2562237"/>
    <lineage>
        <taxon>Eukaryota</taxon>
        <taxon>Sar</taxon>
        <taxon>Alveolata</taxon>
        <taxon>Dinophyceae</taxon>
        <taxon>Suessiales</taxon>
        <taxon>Symbiodiniaceae</taxon>
        <taxon>Cladocopium</taxon>
    </lineage>
</organism>
<evidence type="ECO:0000313" key="2">
    <source>
        <dbReference type="EMBL" id="CAI3993412.1"/>
    </source>
</evidence>
<reference evidence="2" key="1">
    <citation type="submission" date="2022-10" db="EMBL/GenBank/DDBJ databases">
        <authorList>
            <person name="Chen Y."/>
            <person name="Dougan E. K."/>
            <person name="Chan C."/>
            <person name="Rhodes N."/>
            <person name="Thang M."/>
        </authorList>
    </citation>
    <scope>NUCLEOTIDE SEQUENCE</scope>
</reference>
<dbReference type="OrthoDB" id="10367462at2759"/>
<gene>
    <name evidence="2" type="ORF">C1SCF055_LOCUS20168</name>
</gene>
<dbReference type="AlphaFoldDB" id="A0A9P1G0W6"/>
<feature type="region of interest" description="Disordered" evidence="1">
    <location>
        <begin position="56"/>
        <end position="86"/>
    </location>
</feature>
<dbReference type="EMBL" id="CAMXCT010001829">
    <property type="protein sequence ID" value="CAI3993412.1"/>
    <property type="molecule type" value="Genomic_DNA"/>
</dbReference>
<evidence type="ECO:0000313" key="3">
    <source>
        <dbReference type="EMBL" id="CAL4780724.1"/>
    </source>
</evidence>
<proteinExistence type="predicted"/>
<evidence type="ECO:0000313" key="4">
    <source>
        <dbReference type="Proteomes" id="UP001152797"/>
    </source>
</evidence>
<accession>A0A9P1G0W6</accession>
<dbReference type="EMBL" id="CAMXCT020001829">
    <property type="protein sequence ID" value="CAL1146787.1"/>
    <property type="molecule type" value="Genomic_DNA"/>
</dbReference>
<dbReference type="EMBL" id="CAMXCT030001829">
    <property type="protein sequence ID" value="CAL4780724.1"/>
    <property type="molecule type" value="Genomic_DNA"/>
</dbReference>
<sequence>MATEEGGTAPPPSPREEAKATKGPTKGSGGALRLQQIFEKYGGNGPAVPPKLAAFLGPRSHGDRCRSKQSRLHVEGPQSENTGSALKPEILEALTCEVPGAVLTPYGVGVRESQEDEQGFVHVKFAWGTALVAAKDTNDSRSAVLRWQLDSLGSLFALLVSDLGHRSDSDSDSDEEMESGGNLEERPQGLASVKALLAWLEQAAMEPKASQQQALLDLALLLSGLVSGRAELLRLEDR</sequence>
<reference evidence="3 4" key="2">
    <citation type="submission" date="2024-05" db="EMBL/GenBank/DDBJ databases">
        <authorList>
            <person name="Chen Y."/>
            <person name="Shah S."/>
            <person name="Dougan E. K."/>
            <person name="Thang M."/>
            <person name="Chan C."/>
        </authorList>
    </citation>
    <scope>NUCLEOTIDE SEQUENCE [LARGE SCALE GENOMIC DNA]</scope>
</reference>
<dbReference type="Proteomes" id="UP001152797">
    <property type="component" value="Unassembled WGS sequence"/>
</dbReference>
<keyword evidence="4" id="KW-1185">Reference proteome</keyword>
<feature type="region of interest" description="Disordered" evidence="1">
    <location>
        <begin position="1"/>
        <end position="31"/>
    </location>
</feature>
<evidence type="ECO:0000256" key="1">
    <source>
        <dbReference type="SAM" id="MobiDB-lite"/>
    </source>
</evidence>
<comment type="caution">
    <text evidence="2">The sequence shown here is derived from an EMBL/GenBank/DDBJ whole genome shotgun (WGS) entry which is preliminary data.</text>
</comment>
<feature type="region of interest" description="Disordered" evidence="1">
    <location>
        <begin position="165"/>
        <end position="185"/>
    </location>
</feature>